<keyword evidence="3" id="KW-1185">Reference proteome</keyword>
<dbReference type="EMBL" id="CP008941">
    <property type="protein sequence ID" value="AIK97064.1"/>
    <property type="molecule type" value="Genomic_DNA"/>
</dbReference>
<dbReference type="KEGG" id="paca:ID47_10470"/>
<name>A0A077AYJ7_9PROT</name>
<evidence type="ECO:0000313" key="3">
    <source>
        <dbReference type="Proteomes" id="UP000028926"/>
    </source>
</evidence>
<feature type="signal peptide" evidence="1">
    <location>
        <begin position="1"/>
        <end position="21"/>
    </location>
</feature>
<gene>
    <name evidence="2" type="ORF">ID47_10470</name>
</gene>
<keyword evidence="1" id="KW-0732">Signal</keyword>
<proteinExistence type="predicted"/>
<dbReference type="AlphaFoldDB" id="A0A077AYJ7"/>
<evidence type="ECO:0000313" key="2">
    <source>
        <dbReference type="EMBL" id="AIK97064.1"/>
    </source>
</evidence>
<protein>
    <recommendedName>
        <fullName evidence="4">DUF4296 domain-containing protein</fullName>
    </recommendedName>
</protein>
<reference evidence="2 3" key="1">
    <citation type="submission" date="2014-07" db="EMBL/GenBank/DDBJ databases">
        <title>Comparative genomic insights into amoeba endosymbionts belonging to the families of Holosporaceae and Candidatus Midichloriaceae within Rickettsiales.</title>
        <authorList>
            <person name="Wang Z."/>
            <person name="Wu M."/>
        </authorList>
    </citation>
    <scope>NUCLEOTIDE SEQUENCE [LARGE SCALE GENOMIC DNA]</scope>
    <source>
        <strain evidence="2">PRA3</strain>
    </source>
</reference>
<evidence type="ECO:0008006" key="4">
    <source>
        <dbReference type="Google" id="ProtNLM"/>
    </source>
</evidence>
<accession>A0A077AYJ7</accession>
<dbReference type="HOGENOM" id="CLU_1755522_0_0_5"/>
<evidence type="ECO:0000256" key="1">
    <source>
        <dbReference type="SAM" id="SignalP"/>
    </source>
</evidence>
<feature type="chain" id="PRO_5001717064" description="DUF4296 domain-containing protein" evidence="1">
    <location>
        <begin position="22"/>
        <end position="148"/>
    </location>
</feature>
<sequence length="148" mass="17651">MRILLLFLLIISNCFSQDSYASLKFDFFYLVKIIPEPEDKREYISPYAYPSLVLEKELYNLSQKDNCTTEDLQNAVWGANYIEYYKLEAAFLYRLMQRSEMCNLENLSKFRATMLHLQRQDIYDYTTTLINRVKDLNVEPTLQIDVLK</sequence>
<organism evidence="2 3">
    <name type="scientific">Candidatus Odyssella acanthamoebae</name>
    <dbReference type="NCBI Taxonomy" id="91604"/>
    <lineage>
        <taxon>Bacteria</taxon>
        <taxon>Pseudomonadati</taxon>
        <taxon>Pseudomonadota</taxon>
        <taxon>Alphaproteobacteria</taxon>
        <taxon>Holosporales</taxon>
        <taxon>Candidatus Paracaedibacteraceae</taxon>
        <taxon>Candidatus Odyssella</taxon>
    </lineage>
</organism>
<dbReference type="Proteomes" id="UP000028926">
    <property type="component" value="Chromosome"/>
</dbReference>